<evidence type="ECO:0000313" key="1">
    <source>
        <dbReference type="EMBL" id="KKK66577.1"/>
    </source>
</evidence>
<proteinExistence type="predicted"/>
<gene>
    <name evidence="1" type="ORF">LCGC14_2962720</name>
</gene>
<dbReference type="AlphaFoldDB" id="A0A0F8XBP7"/>
<sequence length="147" mass="15608">NNGSLNPPSPPWASKLMRDMYAKQQAMYASQFGSSNLHANACACSVCRGKAPGFQPGGPPLKHSALCPGALAGTNCQCGVNKMIAAQGPWQCNACGMYELQASNHTAKRCLGQLPKIVPISIDTAFKPKPGILTRIKRALGGWHWGM</sequence>
<organism evidence="1">
    <name type="scientific">marine sediment metagenome</name>
    <dbReference type="NCBI Taxonomy" id="412755"/>
    <lineage>
        <taxon>unclassified sequences</taxon>
        <taxon>metagenomes</taxon>
        <taxon>ecological metagenomes</taxon>
    </lineage>
</organism>
<feature type="non-terminal residue" evidence="1">
    <location>
        <position position="1"/>
    </location>
</feature>
<dbReference type="EMBL" id="LAZR01060012">
    <property type="protein sequence ID" value="KKK66577.1"/>
    <property type="molecule type" value="Genomic_DNA"/>
</dbReference>
<comment type="caution">
    <text evidence="1">The sequence shown here is derived from an EMBL/GenBank/DDBJ whole genome shotgun (WGS) entry which is preliminary data.</text>
</comment>
<accession>A0A0F8XBP7</accession>
<reference evidence="1" key="1">
    <citation type="journal article" date="2015" name="Nature">
        <title>Complex archaea that bridge the gap between prokaryotes and eukaryotes.</title>
        <authorList>
            <person name="Spang A."/>
            <person name="Saw J.H."/>
            <person name="Jorgensen S.L."/>
            <person name="Zaremba-Niedzwiedzka K."/>
            <person name="Martijn J."/>
            <person name="Lind A.E."/>
            <person name="van Eijk R."/>
            <person name="Schleper C."/>
            <person name="Guy L."/>
            <person name="Ettema T.J."/>
        </authorList>
    </citation>
    <scope>NUCLEOTIDE SEQUENCE</scope>
</reference>
<name>A0A0F8XBP7_9ZZZZ</name>
<protein>
    <submittedName>
        <fullName evidence="1">Uncharacterized protein</fullName>
    </submittedName>
</protein>